<sequence length="164" mass="16573">MKRILGPLAIAVALGAALTTAPAAAAAPEAMAAHQIRAKAAGVWTGTVAVPDGTVQVTMSFHPNGTVCLVEPPPGPDGGAEGSGTWTRTGPATFSFRVTERFFDGSGATVASLRATHRATLQGANAFTTVGKASYYDPAGNVLATFATSSSMKRTQQAPTPSCP</sequence>
<gene>
    <name evidence="2" type="ORF">GCM10010328_39010</name>
</gene>
<evidence type="ECO:0000313" key="3">
    <source>
        <dbReference type="Proteomes" id="UP000624183"/>
    </source>
</evidence>
<dbReference type="Proteomes" id="UP000624183">
    <property type="component" value="Unassembled WGS sequence"/>
</dbReference>
<keyword evidence="3" id="KW-1185">Reference proteome</keyword>
<name>A0ABQ3BY88_9ACTN</name>
<dbReference type="EMBL" id="BMUW01000007">
    <property type="protein sequence ID" value="GGZ60710.1"/>
    <property type="molecule type" value="Genomic_DNA"/>
</dbReference>
<protein>
    <submittedName>
        <fullName evidence="2">Uncharacterized protein</fullName>
    </submittedName>
</protein>
<evidence type="ECO:0000313" key="2">
    <source>
        <dbReference type="EMBL" id="GGZ60710.1"/>
    </source>
</evidence>
<keyword evidence="1" id="KW-0732">Signal</keyword>
<proteinExistence type="predicted"/>
<accession>A0ABQ3BY88</accession>
<comment type="caution">
    <text evidence="2">The sequence shown here is derived from an EMBL/GenBank/DDBJ whole genome shotgun (WGS) entry which is preliminary data.</text>
</comment>
<feature type="chain" id="PRO_5047362615" evidence="1">
    <location>
        <begin position="27"/>
        <end position="164"/>
    </location>
</feature>
<feature type="signal peptide" evidence="1">
    <location>
        <begin position="1"/>
        <end position="26"/>
    </location>
</feature>
<organism evidence="2 3">
    <name type="scientific">Streptomyces rubiginosohelvolus</name>
    <dbReference type="NCBI Taxonomy" id="67362"/>
    <lineage>
        <taxon>Bacteria</taxon>
        <taxon>Bacillati</taxon>
        <taxon>Actinomycetota</taxon>
        <taxon>Actinomycetes</taxon>
        <taxon>Kitasatosporales</taxon>
        <taxon>Streptomycetaceae</taxon>
        <taxon>Streptomyces</taxon>
    </lineage>
</organism>
<reference evidence="3" key="1">
    <citation type="journal article" date="2019" name="Int. J. Syst. Evol. Microbiol.">
        <title>The Global Catalogue of Microorganisms (GCM) 10K type strain sequencing project: providing services to taxonomists for standard genome sequencing and annotation.</title>
        <authorList>
            <consortium name="The Broad Institute Genomics Platform"/>
            <consortium name="The Broad Institute Genome Sequencing Center for Infectious Disease"/>
            <person name="Wu L."/>
            <person name="Ma J."/>
        </authorList>
    </citation>
    <scope>NUCLEOTIDE SEQUENCE [LARGE SCALE GENOMIC DNA]</scope>
    <source>
        <strain evidence="3">JCM 4602</strain>
    </source>
</reference>
<evidence type="ECO:0000256" key="1">
    <source>
        <dbReference type="SAM" id="SignalP"/>
    </source>
</evidence>